<organism evidence="2 3">
    <name type="scientific">Podarcis lilfordi</name>
    <name type="common">Lilford's wall lizard</name>
    <dbReference type="NCBI Taxonomy" id="74358"/>
    <lineage>
        <taxon>Eukaryota</taxon>
        <taxon>Metazoa</taxon>
        <taxon>Chordata</taxon>
        <taxon>Craniata</taxon>
        <taxon>Vertebrata</taxon>
        <taxon>Euteleostomi</taxon>
        <taxon>Lepidosauria</taxon>
        <taxon>Squamata</taxon>
        <taxon>Bifurcata</taxon>
        <taxon>Unidentata</taxon>
        <taxon>Episquamata</taxon>
        <taxon>Laterata</taxon>
        <taxon>Lacertibaenia</taxon>
        <taxon>Lacertidae</taxon>
        <taxon>Podarcis</taxon>
    </lineage>
</organism>
<name>A0AA35NXM1_9SAUR</name>
<evidence type="ECO:0000256" key="1">
    <source>
        <dbReference type="SAM" id="MobiDB-lite"/>
    </source>
</evidence>
<feature type="compositionally biased region" description="Polar residues" evidence="1">
    <location>
        <begin position="1"/>
        <end position="14"/>
    </location>
</feature>
<evidence type="ECO:0000313" key="2">
    <source>
        <dbReference type="EMBL" id="CAI5765250.1"/>
    </source>
</evidence>
<dbReference type="EMBL" id="OX395127">
    <property type="protein sequence ID" value="CAI5765250.1"/>
    <property type="molecule type" value="Genomic_DNA"/>
</dbReference>
<accession>A0AA35NXM1</accession>
<protein>
    <submittedName>
        <fullName evidence="2">Uncharacterized protein</fullName>
    </submittedName>
</protein>
<evidence type="ECO:0000313" key="3">
    <source>
        <dbReference type="Proteomes" id="UP001178461"/>
    </source>
</evidence>
<dbReference type="AlphaFoldDB" id="A0AA35NXM1"/>
<keyword evidence="3" id="KW-1185">Reference proteome</keyword>
<feature type="compositionally biased region" description="Low complexity" evidence="1">
    <location>
        <begin position="111"/>
        <end position="122"/>
    </location>
</feature>
<sequence length="122" mass="13375">MRNAENFASSSLTGRSRHPRHLYEAAKPQRLPPEGTLLRRTPFPPLTGGRRGLSPHTRTSGPFLSRGFNRRPKPPTQQTPFPDWWLGRDVTSGGCGREGATLHSAPSQRNLVSPLGSSLSLP</sequence>
<gene>
    <name evidence="2" type="ORF">PODLI_1B029625</name>
</gene>
<proteinExistence type="predicted"/>
<dbReference type="Proteomes" id="UP001178461">
    <property type="component" value="Chromosome 2"/>
</dbReference>
<reference evidence="2" key="1">
    <citation type="submission" date="2022-12" db="EMBL/GenBank/DDBJ databases">
        <authorList>
            <person name="Alioto T."/>
            <person name="Alioto T."/>
            <person name="Gomez Garrido J."/>
        </authorList>
    </citation>
    <scope>NUCLEOTIDE SEQUENCE</scope>
</reference>
<feature type="region of interest" description="Disordered" evidence="1">
    <location>
        <begin position="1"/>
        <end position="122"/>
    </location>
</feature>